<dbReference type="PANTHER" id="PTHR37836">
    <property type="entry name" value="LMO1036 PROTEIN"/>
    <property type="match status" value="1"/>
</dbReference>
<dbReference type="PATRIC" id="fig|272621.13.peg.1402"/>
<protein>
    <submittedName>
        <fullName evidence="2">Putative beta-glucosidase</fullName>
    </submittedName>
</protein>
<dbReference type="SMR" id="Q5FJ24"/>
<proteinExistence type="predicted"/>
<dbReference type="Gene3D" id="3.20.20.80">
    <property type="entry name" value="Glycosidases"/>
    <property type="match status" value="1"/>
</dbReference>
<dbReference type="SUPFAM" id="SSF51445">
    <property type="entry name" value="(Trans)glycosidases"/>
    <property type="match status" value="1"/>
</dbReference>
<evidence type="ECO:0000313" key="3">
    <source>
        <dbReference type="Proteomes" id="UP000006381"/>
    </source>
</evidence>
<keyword evidence="3" id="KW-1185">Reference proteome</keyword>
<dbReference type="Pfam" id="PF13204">
    <property type="entry name" value="Apiosidase"/>
    <property type="match status" value="1"/>
</dbReference>
<dbReference type="OrthoDB" id="59486at2"/>
<sequence length="426" mass="49344">MLTTKDKYLYKDGKRFFYLADTCWGAFGSIDMPDWRYYLDSRKAAGFNTIQINVLRQWDSSLPIREPFAITNHEDGTYEYDFNKINESYFDNAVKMLEEMQKRDMVPALVLLWGNFVPNTWMSRFIKNNIMPFEQIKSYVTYVVNKFKRFNPIWIVSGDVGFTDMKGQKKDPAIKYYREVIKTAQEIDPEDLYTFHINGESTEVPDELFKKTDFFFYQSGHGYTGQSTAYTIPQKMRKDNYGGPIIDAELCYEGLTKMKAPTAERYSAFDVRRAAWRAVLSGADAGLGYGSFGIWPWKDTVRPEEKLDSNFNVQLVPYDWRDCLTFRGAKDVGFIKDFISEYASNGLNPINDPVKDNPEIRAAQNDKYIFIYLPTSGIINFDDLGIKVNECKIMDLDKRRIIQGKVENNVLQMSSVIEDELVIVGK</sequence>
<dbReference type="RefSeq" id="WP_011254478.1">
    <property type="nucleotide sequence ID" value="NC_006814.3"/>
</dbReference>
<dbReference type="GeneID" id="93289450"/>
<dbReference type="AlphaFoldDB" id="Q5FJ24"/>
<dbReference type="BioCyc" id="LACI272621:G1G49-1449-MONOMER"/>
<dbReference type="PANTHER" id="PTHR37836:SF3">
    <property type="entry name" value="ENDOGLUCANASE"/>
    <property type="match status" value="1"/>
</dbReference>
<feature type="domain" description="Apiosidase-like catalytic" evidence="1">
    <location>
        <begin position="5"/>
        <end position="342"/>
    </location>
</feature>
<evidence type="ECO:0000313" key="2">
    <source>
        <dbReference type="EMBL" id="AAV43300.1"/>
    </source>
</evidence>
<dbReference type="eggNOG" id="COG2730">
    <property type="taxonomic scope" value="Bacteria"/>
</dbReference>
<evidence type="ECO:0000259" key="1">
    <source>
        <dbReference type="Pfam" id="PF13204"/>
    </source>
</evidence>
<dbReference type="InterPro" id="IPR025277">
    <property type="entry name" value="Apiosidase-like_cat_dom"/>
</dbReference>
<gene>
    <name evidence="2" type="ordered locus">LBA1480</name>
</gene>
<organism evidence="3">
    <name type="scientific">Lactobacillus acidophilus (strain ATCC 700396 / NCK56 / N2 / NCFM)</name>
    <dbReference type="NCBI Taxonomy" id="272621"/>
    <lineage>
        <taxon>Bacteria</taxon>
        <taxon>Bacillati</taxon>
        <taxon>Bacillota</taxon>
        <taxon>Bacilli</taxon>
        <taxon>Lactobacillales</taxon>
        <taxon>Lactobacillaceae</taxon>
        <taxon>Lactobacillus</taxon>
    </lineage>
</organism>
<dbReference type="HOGENOM" id="CLU_023504_2_0_9"/>
<dbReference type="KEGG" id="lac:LBA1480"/>
<dbReference type="STRING" id="272621.LBA1480"/>
<accession>Q5FJ24</accession>
<reference evidence="2 3" key="1">
    <citation type="journal article" date="2005" name="Proc. Natl. Acad. Sci. U.S.A.">
        <title>Complete genome sequence of the probiotic lactic acid bacterium Lactobacillus acidophilus NCFM.</title>
        <authorList>
            <person name="Altermann E."/>
            <person name="Russell W.M."/>
            <person name="Azcarate-Peril M.A."/>
            <person name="Barrangou R."/>
            <person name="Buck B.L."/>
            <person name="McAuliffe O."/>
            <person name="Souther N."/>
            <person name="Dobson A."/>
            <person name="Duong T."/>
            <person name="Callanan M."/>
            <person name="Lick S."/>
            <person name="Hamrick A."/>
            <person name="Cano R."/>
            <person name="Klaenhammer T.R."/>
        </authorList>
    </citation>
    <scope>NUCLEOTIDE SEQUENCE [LARGE SCALE GENOMIC DNA]</scope>
    <source>
        <strain evidence="3">ATCC 700396 / NCK56 / N2 / NCFM</strain>
    </source>
</reference>
<dbReference type="InterPro" id="IPR017853">
    <property type="entry name" value="GH"/>
</dbReference>
<name>Q5FJ24_LACAC</name>
<dbReference type="Proteomes" id="UP000006381">
    <property type="component" value="Chromosome"/>
</dbReference>
<dbReference type="EMBL" id="CP000033">
    <property type="protein sequence ID" value="AAV43300.1"/>
    <property type="molecule type" value="Genomic_DNA"/>
</dbReference>